<keyword evidence="3" id="KW-1185">Reference proteome</keyword>
<dbReference type="PATRIC" id="fig|1637975.4.peg.1177"/>
<feature type="domain" description="ISXO2-like transposase" evidence="1">
    <location>
        <begin position="147"/>
        <end position="309"/>
    </location>
</feature>
<dbReference type="Pfam" id="PF12762">
    <property type="entry name" value="DDE_Tnp_IS1595"/>
    <property type="match status" value="1"/>
</dbReference>
<dbReference type="Proteomes" id="UP000050996">
    <property type="component" value="Unassembled WGS sequence"/>
</dbReference>
<dbReference type="InterPro" id="IPR051354">
    <property type="entry name" value="Transposase_27_IS1"/>
</dbReference>
<evidence type="ECO:0000313" key="2">
    <source>
        <dbReference type="EMBL" id="KQL18390.1"/>
    </source>
</evidence>
<dbReference type="STRING" id="1637975.AN957_07270"/>
<comment type="caution">
    <text evidence="2">The sequence shown here is derived from an EMBL/GenBank/DDBJ whole genome shotgun (WGS) entry which is preliminary data.</text>
</comment>
<dbReference type="SMART" id="SM01126">
    <property type="entry name" value="DDE_Tnp_IS1595"/>
    <property type="match status" value="1"/>
</dbReference>
<evidence type="ECO:0000313" key="3">
    <source>
        <dbReference type="Proteomes" id="UP000050996"/>
    </source>
</evidence>
<sequence>MSKAFSNLLKHINKLPHTKKEQVYQWVKRYVEPSSSAGGRLINEMRETRFKDGFECPHCSSEHVVRFGKYNGRQRFRCKCCGKTFTDTTNTVLYHTRKGNEWITFVDCMFRGYSLRKSAEIVGVTWVTLFYWRHKLLNALKQLDVEHFEGIVEIDETYFLYSQKGQLGITERKSRKRGGKSKHRGISHEQVCVLVARDRTKATVSKVACMGRIVKPKVDDLIGSKLSKENVIVTDAWRAYKTYAKEKGLEHYRIKSDGGKHVIKGLYHIQNVNGLHSRLKQWIDRFKGVATKYLDNYLAWFLFVDSRSNESTKQHIKEFLLTSFVFEMTDTYDSLRLSKFKI</sequence>
<dbReference type="Pfam" id="PF12760">
    <property type="entry name" value="Zn_ribbon_IS1595"/>
    <property type="match status" value="1"/>
</dbReference>
<dbReference type="RefSeq" id="WP_056683171.1">
    <property type="nucleotide sequence ID" value="NZ_LJIX01000006.1"/>
</dbReference>
<evidence type="ECO:0000259" key="1">
    <source>
        <dbReference type="SMART" id="SM01126"/>
    </source>
</evidence>
<dbReference type="InterPro" id="IPR024445">
    <property type="entry name" value="Tnp_ISXO2-like"/>
</dbReference>
<dbReference type="InterPro" id="IPR024442">
    <property type="entry name" value="Transposase_Zn_ribbon"/>
</dbReference>
<protein>
    <submittedName>
        <fullName evidence="2">Transposase</fullName>
    </submittedName>
</protein>
<dbReference type="EMBL" id="LJIX01000006">
    <property type="protein sequence ID" value="KQL18390.1"/>
    <property type="molecule type" value="Genomic_DNA"/>
</dbReference>
<dbReference type="PANTHER" id="PTHR33293">
    <property type="entry name" value="INSERTION ELEMENT IS1 1 PROTEIN INSB-RELATED"/>
    <property type="match status" value="1"/>
</dbReference>
<dbReference type="NCBIfam" id="NF033547">
    <property type="entry name" value="transpos_IS1595"/>
    <property type="match status" value="1"/>
</dbReference>
<dbReference type="AlphaFoldDB" id="A0A0Q3QL32"/>
<dbReference type="PANTHER" id="PTHR33293:SF1">
    <property type="entry name" value="INSERTION ELEMENT IS1 1 PROTEIN INSB-RELATED"/>
    <property type="match status" value="1"/>
</dbReference>
<name>A0A0Q3QL32_9BACI</name>
<gene>
    <name evidence="2" type="ORF">AN957_07270</name>
</gene>
<reference evidence="2 3" key="1">
    <citation type="submission" date="2015-09" db="EMBL/GenBank/DDBJ databases">
        <title>Genome sequencing project for genomic taxonomy and phylogenomics of Bacillus-like bacteria.</title>
        <authorList>
            <person name="Liu B."/>
            <person name="Wang J."/>
            <person name="Zhu Y."/>
            <person name="Liu G."/>
            <person name="Chen Q."/>
            <person name="Chen Z."/>
            <person name="Lan J."/>
            <person name="Che J."/>
            <person name="Ge C."/>
            <person name="Shi H."/>
            <person name="Pan Z."/>
            <person name="Liu X."/>
        </authorList>
    </citation>
    <scope>NUCLEOTIDE SEQUENCE [LARGE SCALE GENOMIC DNA]</scope>
    <source>
        <strain evidence="2 3">FJAT-18043</strain>
    </source>
</reference>
<accession>A0A0Q3QL32</accession>
<organism evidence="2 3">
    <name type="scientific">Cytobacillus solani</name>
    <dbReference type="NCBI Taxonomy" id="1637975"/>
    <lineage>
        <taxon>Bacteria</taxon>
        <taxon>Bacillati</taxon>
        <taxon>Bacillota</taxon>
        <taxon>Bacilli</taxon>
        <taxon>Bacillales</taxon>
        <taxon>Bacillaceae</taxon>
        <taxon>Cytobacillus</taxon>
    </lineage>
</organism>
<proteinExistence type="predicted"/>